<accession>A0A1G8GIX0</accession>
<evidence type="ECO:0000313" key="1">
    <source>
        <dbReference type="EMBL" id="SDH94334.1"/>
    </source>
</evidence>
<dbReference type="AlphaFoldDB" id="A0A1G8GIX0"/>
<organism evidence="1 2">
    <name type="scientific">Proteiniclasticum ruminis</name>
    <dbReference type="NCBI Taxonomy" id="398199"/>
    <lineage>
        <taxon>Bacteria</taxon>
        <taxon>Bacillati</taxon>
        <taxon>Bacillota</taxon>
        <taxon>Clostridia</taxon>
        <taxon>Eubacteriales</taxon>
        <taxon>Clostridiaceae</taxon>
        <taxon>Proteiniclasticum</taxon>
    </lineage>
</organism>
<proteinExistence type="predicted"/>
<sequence>MYEKYNNFGQKDNSTISDIAALKMLQEVLFPYGNISDKFRKYNQLCMSKQQLTGDETFQNYPLIKEIPQPKSIFLRFIYIDLVIKSIPDDYFESLKMNRTDLSQLVLSISLYALFLQTYAFSNLKITNSQKKWLLGSEDFYFRLDDLQRVCGKITLKSYNIFLDLFAYNLDMHEYPEPEIKKLYSKKGNLFILSIEEFLDYMLFQIESLYRTSCKDGEFSQYQQRKSLAFENLAYSLLQTEFSDTGHGMYYYPPNKKKIETDIITKTDKELIIFECKSGTIDLRRASTDKEITMKVRNLVKKAYVSLEAVANYIQESNQYYFSNNQQTIIGKSDIDNTLCVHLSMYPIDFIASNIHVLNDEYLGKINKPKITMSFEHLASIIIDLQNNKNSLSNYLRIRQTAILNNSQKSFDVNELDLYNQLMDIDGKSILNEIINTDFLKKVNSNATTITTFRNCRGKEYRPSTYMIQNLDRVLLSSILKNGKNLFNLNKRFLRYFEEYLIVY</sequence>
<dbReference type="Proteomes" id="UP000183255">
    <property type="component" value="Unassembled WGS sequence"/>
</dbReference>
<gene>
    <name evidence="1" type="ORF">SAMN05421804_101282</name>
</gene>
<dbReference type="RefSeq" id="WP_031573129.1">
    <property type="nucleotide sequence ID" value="NZ_FNDZ01000001.1"/>
</dbReference>
<evidence type="ECO:0008006" key="3">
    <source>
        <dbReference type="Google" id="ProtNLM"/>
    </source>
</evidence>
<evidence type="ECO:0000313" key="2">
    <source>
        <dbReference type="Proteomes" id="UP000183255"/>
    </source>
</evidence>
<reference evidence="1 2" key="1">
    <citation type="submission" date="2016-10" db="EMBL/GenBank/DDBJ databases">
        <authorList>
            <person name="de Groot N.N."/>
        </authorList>
    </citation>
    <scope>NUCLEOTIDE SEQUENCE [LARGE SCALE GENOMIC DNA]</scope>
    <source>
        <strain evidence="1 2">CGMCC 1.5058</strain>
    </source>
</reference>
<dbReference type="EMBL" id="FNDZ01000001">
    <property type="protein sequence ID" value="SDH94334.1"/>
    <property type="molecule type" value="Genomic_DNA"/>
</dbReference>
<protein>
    <recommendedName>
        <fullName evidence="3">Nuclease-related domain-containing protein</fullName>
    </recommendedName>
</protein>
<name>A0A1G8GIX0_9CLOT</name>